<name>A0AAV9NXN6_9PEZI</name>
<dbReference type="RefSeq" id="XP_064654975.1">
    <property type="nucleotide sequence ID" value="XM_064806670.1"/>
</dbReference>
<dbReference type="GeneID" id="89930774"/>
<protein>
    <submittedName>
        <fullName evidence="2">Uncharacterized protein</fullName>
    </submittedName>
</protein>
<organism evidence="2 3">
    <name type="scientific">Saxophila tyrrhenica</name>
    <dbReference type="NCBI Taxonomy" id="1690608"/>
    <lineage>
        <taxon>Eukaryota</taxon>
        <taxon>Fungi</taxon>
        <taxon>Dikarya</taxon>
        <taxon>Ascomycota</taxon>
        <taxon>Pezizomycotina</taxon>
        <taxon>Dothideomycetes</taxon>
        <taxon>Dothideomycetidae</taxon>
        <taxon>Mycosphaerellales</taxon>
        <taxon>Extremaceae</taxon>
        <taxon>Saxophila</taxon>
    </lineage>
</organism>
<gene>
    <name evidence="2" type="ORF">LTR77_009443</name>
</gene>
<dbReference type="Proteomes" id="UP001337655">
    <property type="component" value="Unassembled WGS sequence"/>
</dbReference>
<accession>A0AAV9NXN6</accession>
<sequence length="186" mass="19657">MHTFSLVAALVASTSAAQIRLYPNSFGCSENTVLICRNVGNTCCGQATRNFSSGVLLNGRSNQRGLYWVRGAGANNLCGSFLGAAGNGVCYTQGERGGITGGRVGTAQLRARRNVEELEDTADSACEMVLPDVLMVDGQGFYINHHVPETVSNAMMEKVDAGTSAAELMVEFAEYSFSGEENAALL</sequence>
<comment type="caution">
    <text evidence="2">The sequence shown here is derived from an EMBL/GenBank/DDBJ whole genome shotgun (WGS) entry which is preliminary data.</text>
</comment>
<feature type="signal peptide" evidence="1">
    <location>
        <begin position="1"/>
        <end position="16"/>
    </location>
</feature>
<evidence type="ECO:0000313" key="3">
    <source>
        <dbReference type="Proteomes" id="UP001337655"/>
    </source>
</evidence>
<feature type="chain" id="PRO_5043519111" evidence="1">
    <location>
        <begin position="17"/>
        <end position="186"/>
    </location>
</feature>
<reference evidence="2 3" key="1">
    <citation type="submission" date="2023-08" db="EMBL/GenBank/DDBJ databases">
        <title>Black Yeasts Isolated from many extreme environments.</title>
        <authorList>
            <person name="Coleine C."/>
            <person name="Stajich J.E."/>
            <person name="Selbmann L."/>
        </authorList>
    </citation>
    <scope>NUCLEOTIDE SEQUENCE [LARGE SCALE GENOMIC DNA]</scope>
    <source>
        <strain evidence="2 3">CCFEE 5935</strain>
    </source>
</reference>
<keyword evidence="1" id="KW-0732">Signal</keyword>
<evidence type="ECO:0000313" key="2">
    <source>
        <dbReference type="EMBL" id="KAK5164779.1"/>
    </source>
</evidence>
<proteinExistence type="predicted"/>
<dbReference type="AlphaFoldDB" id="A0AAV9NXN6"/>
<dbReference type="EMBL" id="JAVRRT010000018">
    <property type="protein sequence ID" value="KAK5164779.1"/>
    <property type="molecule type" value="Genomic_DNA"/>
</dbReference>
<evidence type="ECO:0000256" key="1">
    <source>
        <dbReference type="SAM" id="SignalP"/>
    </source>
</evidence>
<keyword evidence="3" id="KW-1185">Reference proteome</keyword>